<sequence>MSFDSGSLPDDIEELKRIIANQNNLLEERNAALRDYSIEVKILKEKVTLLQSRLFSKKSEKLGPIEQRQALLFNEIETLHDSHPELALDEEPVIVTSPQRNKKRKKRIPDDLERREEIIDIPETEKLCSCGSEKARIGEEVCEKIEYIPAEVFVRKIIRPKYACRQCYGADDEGQPVAIAPVKPSLLGKSILSEGIFGHMIVSKFADSLPFYRQEVIFRRAGIEISRKTMAMTAIRVAQALLPLQSLLYRQINEASVIGIDETVFQVLKEPNKRADQLSYLWHILAHTREGPVPLFFYRSNRSSAFLTEILSDYKGAIITDGYSGYGVLQSRSEIVHAGCNAHARRKFIEAGKVVKGNADIDTVLELYRQVYKIESDWRESHPDLKELARLRDKETRPLMVELKNIISKQDASYNPSGRYGNAVKYTLNIWPQLTAFLDNPEIPIDNNQVENGIRPFVVGRKNWLFAVTTSGAHASALFYTLIEGAKAAGLNPSLYMHYLLKNAPVAVTESDWAALLPLKLKDRDFLLAE</sequence>
<dbReference type="PANTHER" id="PTHR33678">
    <property type="entry name" value="BLL1576 PROTEIN"/>
    <property type="match status" value="1"/>
</dbReference>
<dbReference type="InterPro" id="IPR024463">
    <property type="entry name" value="Transposase_TnpC_homeodom"/>
</dbReference>
<dbReference type="Pfam" id="PF13007">
    <property type="entry name" value="LZ_Tnp_IS66"/>
    <property type="match status" value="1"/>
</dbReference>
<dbReference type="EMBL" id="JH597773">
    <property type="protein sequence ID" value="EHQ04721.1"/>
    <property type="molecule type" value="Genomic_DNA"/>
</dbReference>
<dbReference type="HOGENOM" id="CLU_023034_0_2_12"/>
<feature type="domain" description="Transposase IS66 central" evidence="2">
    <location>
        <begin position="189"/>
        <end position="474"/>
    </location>
</feature>
<dbReference type="Proteomes" id="UP000005737">
    <property type="component" value="Unassembled WGS sequence"/>
</dbReference>
<feature type="domain" description="Transposase TnpC homeodomain" evidence="4">
    <location>
        <begin position="43"/>
        <end position="116"/>
    </location>
</feature>
<protein>
    <submittedName>
        <fullName evidence="5">Transposase IS66</fullName>
    </submittedName>
</protein>
<evidence type="ECO:0000256" key="1">
    <source>
        <dbReference type="SAM" id="Coils"/>
    </source>
</evidence>
<proteinExistence type="predicted"/>
<evidence type="ECO:0000313" key="6">
    <source>
        <dbReference type="Proteomes" id="UP000005737"/>
    </source>
</evidence>
<dbReference type="RefSeq" id="WP_002768700.1">
    <property type="nucleotide sequence ID" value="NZ_JH597773.1"/>
</dbReference>
<evidence type="ECO:0000259" key="4">
    <source>
        <dbReference type="Pfam" id="PF13007"/>
    </source>
</evidence>
<feature type="domain" description="Transposase IS66 zinc-finger binding" evidence="3">
    <location>
        <begin position="125"/>
        <end position="167"/>
    </location>
</feature>
<feature type="coiled-coil region" evidence="1">
    <location>
        <begin position="12"/>
        <end position="53"/>
    </location>
</feature>
<evidence type="ECO:0000313" key="5">
    <source>
        <dbReference type="EMBL" id="EHQ04721.1"/>
    </source>
</evidence>
<evidence type="ECO:0000259" key="2">
    <source>
        <dbReference type="Pfam" id="PF03050"/>
    </source>
</evidence>
<evidence type="ECO:0000259" key="3">
    <source>
        <dbReference type="Pfam" id="PF13005"/>
    </source>
</evidence>
<dbReference type="Pfam" id="PF03050">
    <property type="entry name" value="DDE_Tnp_IS66"/>
    <property type="match status" value="1"/>
</dbReference>
<accession>H2CGP5</accession>
<name>H2CGP5_9LEPT</name>
<dbReference type="NCBIfam" id="NF033517">
    <property type="entry name" value="transpos_IS66"/>
    <property type="match status" value="1"/>
</dbReference>
<dbReference type="InterPro" id="IPR004291">
    <property type="entry name" value="Transposase_IS66_central"/>
</dbReference>
<dbReference type="InterPro" id="IPR052344">
    <property type="entry name" value="Transposase-related"/>
</dbReference>
<dbReference type="AlphaFoldDB" id="H2CGP5"/>
<gene>
    <name evidence="5" type="ORF">Lepil_0008</name>
</gene>
<dbReference type="InterPro" id="IPR024474">
    <property type="entry name" value="Znf_dom_IS66"/>
</dbReference>
<dbReference type="PANTHER" id="PTHR33678:SF1">
    <property type="entry name" value="BLL1576 PROTEIN"/>
    <property type="match status" value="1"/>
</dbReference>
<organism evidence="5 6">
    <name type="scientific">Leptonema illini DSM 21528</name>
    <dbReference type="NCBI Taxonomy" id="929563"/>
    <lineage>
        <taxon>Bacteria</taxon>
        <taxon>Pseudomonadati</taxon>
        <taxon>Spirochaetota</taxon>
        <taxon>Spirochaetia</taxon>
        <taxon>Leptospirales</taxon>
        <taxon>Leptospiraceae</taxon>
        <taxon>Leptonema</taxon>
    </lineage>
</organism>
<dbReference type="Pfam" id="PF13005">
    <property type="entry name" value="zf-IS66"/>
    <property type="match status" value="1"/>
</dbReference>
<keyword evidence="6" id="KW-1185">Reference proteome</keyword>
<reference evidence="5 6" key="1">
    <citation type="submission" date="2011-10" db="EMBL/GenBank/DDBJ databases">
        <title>The Improved High-Quality Draft genome of Leptonema illini DSM 21528.</title>
        <authorList>
            <consortium name="US DOE Joint Genome Institute (JGI-PGF)"/>
            <person name="Lucas S."/>
            <person name="Copeland A."/>
            <person name="Lapidus A."/>
            <person name="Glavina del Rio T."/>
            <person name="Dalin E."/>
            <person name="Tice H."/>
            <person name="Bruce D."/>
            <person name="Goodwin L."/>
            <person name="Pitluck S."/>
            <person name="Peters L."/>
            <person name="Mikhailova N."/>
            <person name="Held B."/>
            <person name="Kyrpides N."/>
            <person name="Mavromatis K."/>
            <person name="Ivanova N."/>
            <person name="Markowitz V."/>
            <person name="Cheng J.-F."/>
            <person name="Hugenholtz P."/>
            <person name="Woyke T."/>
            <person name="Wu D."/>
            <person name="Gronow S."/>
            <person name="Wellnitz S."/>
            <person name="Brambilla E.-M."/>
            <person name="Klenk H.-P."/>
            <person name="Eisen J.A."/>
        </authorList>
    </citation>
    <scope>NUCLEOTIDE SEQUENCE [LARGE SCALE GENOMIC DNA]</scope>
    <source>
        <strain evidence="5 6">DSM 21528</strain>
    </source>
</reference>
<keyword evidence="1" id="KW-0175">Coiled coil</keyword>